<proteinExistence type="inferred from homology"/>
<feature type="domain" description="Enoyl reductase (ER)" evidence="7">
    <location>
        <begin position="19"/>
        <end position="348"/>
    </location>
</feature>
<dbReference type="InterPro" id="IPR020843">
    <property type="entry name" value="ER"/>
</dbReference>
<dbReference type="Pfam" id="PF08240">
    <property type="entry name" value="ADH_N"/>
    <property type="match status" value="1"/>
</dbReference>
<evidence type="ECO:0000256" key="2">
    <source>
        <dbReference type="ARBA" id="ARBA00008072"/>
    </source>
</evidence>
<keyword evidence="4" id="KW-0862">Zinc</keyword>
<sequence length="350" mass="37989">MADTQCIPQKMRALQYDPSDQEAHINEVDVPRPKDTELLVKVRCATLRHSDCLIFHPDSAVSRALKCPTTIGREATGVVRQVGNQVLNFEKGDSVGFLGFSGCFDCKACRTWSGIACLDGVKLGGLTGDGYLQEYVVVDARSAVKLPPEIDVPTSGPLCCTGVTAYNAIKQCNLTFGDTVAIIGVGGVGQMAVQYAKAMRLKVIAVDTNGHQLDTAKILKADYTINPETCPKYANDIRKLTYGGVNAAINFTTSKKVYDDMPSMIKWGGTFMAVGAAKEPLSLDCKSLISQQYVMKAACNGTAEDLDECLHFSATHKIKPVVEFRALEEIPAAIEMMKTGKLWNRVCVQF</sequence>
<accession>A0A4V1RYN2</accession>
<dbReference type="PANTHER" id="PTHR42940">
    <property type="entry name" value="ALCOHOL DEHYDROGENASE 1-RELATED"/>
    <property type="match status" value="1"/>
</dbReference>
<dbReference type="EMBL" id="MQTW01000197">
    <property type="protein sequence ID" value="RYC82196.1"/>
    <property type="molecule type" value="Genomic_DNA"/>
</dbReference>
<keyword evidence="3" id="KW-0479">Metal-binding</keyword>
<dbReference type="AlphaFoldDB" id="A0A4V1RYN2"/>
<dbReference type="Proteomes" id="UP000290540">
    <property type="component" value="Unassembled WGS sequence"/>
</dbReference>
<dbReference type="InterPro" id="IPR011032">
    <property type="entry name" value="GroES-like_sf"/>
</dbReference>
<evidence type="ECO:0000256" key="4">
    <source>
        <dbReference type="ARBA" id="ARBA00022833"/>
    </source>
</evidence>
<evidence type="ECO:0000256" key="6">
    <source>
        <dbReference type="ARBA" id="ARBA00023027"/>
    </source>
</evidence>
<comment type="caution">
    <text evidence="8">The sequence shown here is derived from an EMBL/GenBank/DDBJ whole genome shotgun (WGS) entry which is preliminary data.</text>
</comment>
<dbReference type="InterPro" id="IPR013154">
    <property type="entry name" value="ADH-like_N"/>
</dbReference>
<evidence type="ECO:0000313" key="9">
    <source>
        <dbReference type="Proteomes" id="UP000290540"/>
    </source>
</evidence>
<dbReference type="GO" id="GO:0004022">
    <property type="term" value="F:alcohol dehydrogenase (NAD+) activity"/>
    <property type="evidence" value="ECO:0007669"/>
    <property type="project" value="TreeGrafter"/>
</dbReference>
<evidence type="ECO:0000256" key="3">
    <source>
        <dbReference type="ARBA" id="ARBA00022723"/>
    </source>
</evidence>
<keyword evidence="5" id="KW-0560">Oxidoreductase</keyword>
<dbReference type="FunFam" id="3.40.50.720:FF:000039">
    <property type="entry name" value="Alcohol dehydrogenase AdhP"/>
    <property type="match status" value="1"/>
</dbReference>
<dbReference type="Gene3D" id="3.90.180.10">
    <property type="entry name" value="Medium-chain alcohol dehydrogenases, catalytic domain"/>
    <property type="match status" value="1"/>
</dbReference>
<gene>
    <name evidence="8" type="ORF">BFJ63_vAg14904</name>
</gene>
<dbReference type="InterPro" id="IPR013149">
    <property type="entry name" value="ADH-like_C"/>
</dbReference>
<name>A0A4V1RYN2_FUSOX</name>
<dbReference type="SUPFAM" id="SSF51735">
    <property type="entry name" value="NAD(P)-binding Rossmann-fold domains"/>
    <property type="match status" value="1"/>
</dbReference>
<organism evidence="8 9">
    <name type="scientific">Fusarium oxysporum f. sp. narcissi</name>
    <dbReference type="NCBI Taxonomy" id="451672"/>
    <lineage>
        <taxon>Eukaryota</taxon>
        <taxon>Fungi</taxon>
        <taxon>Dikarya</taxon>
        <taxon>Ascomycota</taxon>
        <taxon>Pezizomycotina</taxon>
        <taxon>Sordariomycetes</taxon>
        <taxon>Hypocreomycetidae</taxon>
        <taxon>Hypocreales</taxon>
        <taxon>Nectriaceae</taxon>
        <taxon>Fusarium</taxon>
        <taxon>Fusarium oxysporum species complex</taxon>
    </lineage>
</organism>
<protein>
    <recommendedName>
        <fullName evidence="7">Enoyl reductase (ER) domain-containing protein</fullName>
    </recommendedName>
</protein>
<evidence type="ECO:0000256" key="1">
    <source>
        <dbReference type="ARBA" id="ARBA00001947"/>
    </source>
</evidence>
<evidence type="ECO:0000259" key="7">
    <source>
        <dbReference type="SMART" id="SM00829"/>
    </source>
</evidence>
<dbReference type="SUPFAM" id="SSF50129">
    <property type="entry name" value="GroES-like"/>
    <property type="match status" value="1"/>
</dbReference>
<dbReference type="GO" id="GO:0046872">
    <property type="term" value="F:metal ion binding"/>
    <property type="evidence" value="ECO:0007669"/>
    <property type="project" value="UniProtKB-KW"/>
</dbReference>
<dbReference type="GO" id="GO:0005737">
    <property type="term" value="C:cytoplasm"/>
    <property type="evidence" value="ECO:0007669"/>
    <property type="project" value="TreeGrafter"/>
</dbReference>
<dbReference type="Pfam" id="PF00107">
    <property type="entry name" value="ADH_zinc_N"/>
    <property type="match status" value="1"/>
</dbReference>
<dbReference type="SMART" id="SM00829">
    <property type="entry name" value="PKS_ER"/>
    <property type="match status" value="1"/>
</dbReference>
<comment type="cofactor">
    <cofactor evidence="1">
        <name>Zn(2+)</name>
        <dbReference type="ChEBI" id="CHEBI:29105"/>
    </cofactor>
</comment>
<evidence type="ECO:0000256" key="5">
    <source>
        <dbReference type="ARBA" id="ARBA00023002"/>
    </source>
</evidence>
<evidence type="ECO:0000313" key="8">
    <source>
        <dbReference type="EMBL" id="RYC82196.1"/>
    </source>
</evidence>
<dbReference type="InterPro" id="IPR036291">
    <property type="entry name" value="NAD(P)-bd_dom_sf"/>
</dbReference>
<comment type="similarity">
    <text evidence="2">Belongs to the zinc-containing alcohol dehydrogenase family.</text>
</comment>
<reference evidence="8 9" key="1">
    <citation type="submission" date="2016-12" db="EMBL/GenBank/DDBJ databases">
        <title>Draft genome sequence of Fusarium oxysporum causing rot on Narcissus.</title>
        <authorList>
            <person name="Armitage A.D."/>
            <person name="Taylor A."/>
            <person name="Clarkson J.P."/>
            <person name="Harrison R.J."/>
            <person name="Jackson A.C."/>
        </authorList>
    </citation>
    <scope>NUCLEOTIDE SEQUENCE [LARGE SCALE GENOMIC DNA]</scope>
    <source>
        <strain evidence="8 9">N139</strain>
    </source>
</reference>
<dbReference type="PANTHER" id="PTHR42940:SF8">
    <property type="entry name" value="VACUOLAR PROTEIN SORTING-ASSOCIATED PROTEIN 11"/>
    <property type="match status" value="1"/>
</dbReference>
<keyword evidence="6" id="KW-0520">NAD</keyword>
<dbReference type="Gene3D" id="3.40.50.720">
    <property type="entry name" value="NAD(P)-binding Rossmann-like Domain"/>
    <property type="match status" value="1"/>
</dbReference>